<dbReference type="AlphaFoldDB" id="A0A7H1B1U5"/>
<dbReference type="KEGG" id="sxn:IAG42_03060"/>
<protein>
    <submittedName>
        <fullName evidence="2">Uncharacterized protein</fullName>
    </submittedName>
</protein>
<dbReference type="Proteomes" id="UP000516428">
    <property type="component" value="Chromosome"/>
</dbReference>
<evidence type="ECO:0000256" key="1">
    <source>
        <dbReference type="SAM" id="MobiDB-lite"/>
    </source>
</evidence>
<accession>A0A7H1B1U5</accession>
<name>A0A7H1B1U5_9ACTN</name>
<reference evidence="2 3" key="1">
    <citation type="submission" date="2020-09" db="EMBL/GenBank/DDBJ databases">
        <title>A novel species.</title>
        <authorList>
            <person name="Gao J."/>
        </authorList>
    </citation>
    <scope>NUCLEOTIDE SEQUENCE [LARGE SCALE GENOMIC DNA]</scope>
    <source>
        <strain evidence="2 3">CRXT-Y-14</strain>
    </source>
</reference>
<feature type="region of interest" description="Disordered" evidence="1">
    <location>
        <begin position="389"/>
        <end position="420"/>
    </location>
</feature>
<dbReference type="RefSeq" id="WP_188335455.1">
    <property type="nucleotide sequence ID" value="NZ_CP061281.1"/>
</dbReference>
<evidence type="ECO:0000313" key="2">
    <source>
        <dbReference type="EMBL" id="QNS02700.1"/>
    </source>
</evidence>
<organism evidence="2 3">
    <name type="scientific">Streptomyces xanthii</name>
    <dbReference type="NCBI Taxonomy" id="2768069"/>
    <lineage>
        <taxon>Bacteria</taxon>
        <taxon>Bacillati</taxon>
        <taxon>Actinomycetota</taxon>
        <taxon>Actinomycetes</taxon>
        <taxon>Kitasatosporales</taxon>
        <taxon>Streptomycetaceae</taxon>
        <taxon>Streptomyces</taxon>
    </lineage>
</organism>
<sequence length="420" mass="45289">MHGEVQLISDGEGLAVIGEPGAVERFLVAEGLPSRELGRRRLGEALGSAAGIAQAGSDMAAGSGRWVKLTKESAQAIEKYGLRENAASGLKTGVLKGDGGRIKGFVEFAKGGVGPLRANPARLANAAALMAQLAMQTAMDEISDYLATIDEKVDDVLRAQDDAAVAGMGGVDLVIEEAMAIREQVERVSEVTWSKVQGTAATIAQTQVYALRRLDALAEKLERTSKVGDLAKASKEVEPRVREWLAVLAHCFRLQDALAVLELDRVLDTAPQELDRHRLGVRTARRNRMELISRSTERLMARMHAAAGTANAKVLLHPTTSRDVVQARNEVEGAVVDFHGRLGIERDRESLEARRWKEAAAEVRDRALERGAENVDAARRLGTETLGRARSATGRLSTGITERALRRRGGGTERDSGEEA</sequence>
<dbReference type="EMBL" id="CP061281">
    <property type="protein sequence ID" value="QNS02700.1"/>
    <property type="molecule type" value="Genomic_DNA"/>
</dbReference>
<gene>
    <name evidence="2" type="ORF">IAG42_03060</name>
</gene>
<proteinExistence type="predicted"/>
<feature type="compositionally biased region" description="Basic and acidic residues" evidence="1">
    <location>
        <begin position="410"/>
        <end position="420"/>
    </location>
</feature>
<evidence type="ECO:0000313" key="3">
    <source>
        <dbReference type="Proteomes" id="UP000516428"/>
    </source>
</evidence>
<keyword evidence="3" id="KW-1185">Reference proteome</keyword>